<feature type="domain" description="Endonuclease/exonuclease/phosphatase" evidence="1">
    <location>
        <begin position="5"/>
        <end position="232"/>
    </location>
</feature>
<dbReference type="InterPro" id="IPR036691">
    <property type="entry name" value="Endo/exonu/phosph_ase_sf"/>
</dbReference>
<dbReference type="AlphaFoldDB" id="A0A8J2YK00"/>
<dbReference type="InterPro" id="IPR051916">
    <property type="entry name" value="GPI-anchor_lipid_remodeler"/>
</dbReference>
<accession>A0A8J2YK00</accession>
<dbReference type="PANTHER" id="PTHR14859:SF15">
    <property type="entry name" value="ENDONUCLEASE_EXONUCLEASE_PHOSPHATASE DOMAIN-CONTAINING PROTEIN"/>
    <property type="match status" value="1"/>
</dbReference>
<keyword evidence="2" id="KW-0378">Hydrolase</keyword>
<comment type="caution">
    <text evidence="2">The sequence shown here is derived from an EMBL/GenBank/DDBJ whole genome shotgun (WGS) entry which is preliminary data.</text>
</comment>
<dbReference type="GO" id="GO:0004519">
    <property type="term" value="F:endonuclease activity"/>
    <property type="evidence" value="ECO:0007669"/>
    <property type="project" value="UniProtKB-KW"/>
</dbReference>
<dbReference type="GO" id="GO:0006506">
    <property type="term" value="P:GPI anchor biosynthetic process"/>
    <property type="evidence" value="ECO:0007669"/>
    <property type="project" value="TreeGrafter"/>
</dbReference>
<dbReference type="InterPro" id="IPR005135">
    <property type="entry name" value="Endo/exonuclease/phosphatase"/>
</dbReference>
<organism evidence="2 3">
    <name type="scientific">Agaricicola taiwanensis</name>
    <dbReference type="NCBI Taxonomy" id="591372"/>
    <lineage>
        <taxon>Bacteria</taxon>
        <taxon>Pseudomonadati</taxon>
        <taxon>Pseudomonadota</taxon>
        <taxon>Alphaproteobacteria</taxon>
        <taxon>Rhodobacterales</taxon>
        <taxon>Paracoccaceae</taxon>
        <taxon>Agaricicola</taxon>
    </lineage>
</organism>
<dbReference type="RefSeq" id="WP_188410409.1">
    <property type="nucleotide sequence ID" value="NZ_BMCP01000003.1"/>
</dbReference>
<dbReference type="PANTHER" id="PTHR14859">
    <property type="entry name" value="CALCOFLUOR WHITE HYPERSENSITIVE PROTEIN PRECURSOR"/>
    <property type="match status" value="1"/>
</dbReference>
<keyword evidence="2" id="KW-0255">Endonuclease</keyword>
<evidence type="ECO:0000313" key="3">
    <source>
        <dbReference type="Proteomes" id="UP000602745"/>
    </source>
</evidence>
<keyword evidence="3" id="KW-1185">Reference proteome</keyword>
<dbReference type="Gene3D" id="3.60.10.10">
    <property type="entry name" value="Endonuclease/exonuclease/phosphatase"/>
    <property type="match status" value="1"/>
</dbReference>
<sequence length="245" mass="27707">MPRILTYNIHRCLGTDRRMAPDRIAEVISSCDPDIVCLQEVDVGRRRSGHIDQAQVLADALGMDALFHPSLMEGDEHYGNAILTSAPLKLVKADSLPGLMHRPNLEPRSIMWARLHLAGMDIQVFNTHLGLRGPERLAQIEALLGHDWLDHRECRDAVILAGDFNATPRSIIFQRLSQKLCDAQGYGLRQPQPTFHSRFPMLRLDHIFTSPKLEIIRAETIRTPLARVASDHLPLMVEFKPSTRH</sequence>
<evidence type="ECO:0000259" key="1">
    <source>
        <dbReference type="Pfam" id="PF03372"/>
    </source>
</evidence>
<dbReference type="Pfam" id="PF03372">
    <property type="entry name" value="Exo_endo_phos"/>
    <property type="match status" value="1"/>
</dbReference>
<dbReference type="GO" id="GO:0016020">
    <property type="term" value="C:membrane"/>
    <property type="evidence" value="ECO:0007669"/>
    <property type="project" value="GOC"/>
</dbReference>
<reference evidence="2" key="2">
    <citation type="submission" date="2020-09" db="EMBL/GenBank/DDBJ databases">
        <authorList>
            <person name="Sun Q."/>
            <person name="Sedlacek I."/>
        </authorList>
    </citation>
    <scope>NUCLEOTIDE SEQUENCE</scope>
    <source>
        <strain evidence="2">CCM 7684</strain>
    </source>
</reference>
<proteinExistence type="predicted"/>
<protein>
    <submittedName>
        <fullName evidence="2">Endonuclease</fullName>
    </submittedName>
</protein>
<evidence type="ECO:0000313" key="2">
    <source>
        <dbReference type="EMBL" id="GGE49118.1"/>
    </source>
</evidence>
<name>A0A8J2YK00_9RHOB</name>
<gene>
    <name evidence="2" type="ORF">GCM10007276_27800</name>
</gene>
<keyword evidence="2" id="KW-0540">Nuclease</keyword>
<dbReference type="SUPFAM" id="SSF56219">
    <property type="entry name" value="DNase I-like"/>
    <property type="match status" value="1"/>
</dbReference>
<dbReference type="Proteomes" id="UP000602745">
    <property type="component" value="Unassembled WGS sequence"/>
</dbReference>
<reference evidence="2" key="1">
    <citation type="journal article" date="2014" name="Int. J. Syst. Evol. Microbiol.">
        <title>Complete genome sequence of Corynebacterium casei LMG S-19264T (=DSM 44701T), isolated from a smear-ripened cheese.</title>
        <authorList>
            <consortium name="US DOE Joint Genome Institute (JGI-PGF)"/>
            <person name="Walter F."/>
            <person name="Albersmeier A."/>
            <person name="Kalinowski J."/>
            <person name="Ruckert C."/>
        </authorList>
    </citation>
    <scope>NUCLEOTIDE SEQUENCE</scope>
    <source>
        <strain evidence="2">CCM 7684</strain>
    </source>
</reference>
<dbReference type="EMBL" id="BMCP01000003">
    <property type="protein sequence ID" value="GGE49118.1"/>
    <property type="molecule type" value="Genomic_DNA"/>
</dbReference>